<dbReference type="PANTHER" id="PTHR48098">
    <property type="entry name" value="ENTEROCHELIN ESTERASE-RELATED"/>
    <property type="match status" value="1"/>
</dbReference>
<dbReference type="InterPro" id="IPR000801">
    <property type="entry name" value="Esterase-like"/>
</dbReference>
<dbReference type="SUPFAM" id="SSF53474">
    <property type="entry name" value="alpha/beta-Hydrolases"/>
    <property type="match status" value="1"/>
</dbReference>
<dbReference type="InterPro" id="IPR050583">
    <property type="entry name" value="Mycobacterial_A85_antigen"/>
</dbReference>
<evidence type="ECO:0000313" key="1">
    <source>
        <dbReference type="EMBL" id="OUM84302.1"/>
    </source>
</evidence>
<evidence type="ECO:0000313" key="2">
    <source>
        <dbReference type="Proteomes" id="UP000196475"/>
    </source>
</evidence>
<dbReference type="AlphaFoldDB" id="A0A1Y3PAD4"/>
<dbReference type="Pfam" id="PF00756">
    <property type="entry name" value="Esterase"/>
    <property type="match status" value="1"/>
</dbReference>
<evidence type="ECO:0008006" key="3">
    <source>
        <dbReference type="Google" id="ProtNLM"/>
    </source>
</evidence>
<dbReference type="Proteomes" id="UP000196475">
    <property type="component" value="Unassembled WGS sequence"/>
</dbReference>
<gene>
    <name evidence="1" type="ORF">BAA01_04470</name>
</gene>
<protein>
    <recommendedName>
        <fullName evidence="3">Enterochelin esterase</fullName>
    </recommendedName>
</protein>
<dbReference type="Gene3D" id="3.40.50.1820">
    <property type="entry name" value="alpha/beta hydrolase"/>
    <property type="match status" value="1"/>
</dbReference>
<dbReference type="PANTHER" id="PTHR48098:SF3">
    <property type="entry name" value="IRON(III) ENTEROBACTIN ESTERASE"/>
    <property type="match status" value="1"/>
</dbReference>
<organism evidence="1 2">
    <name type="scientific">Bacillus thermozeamaize</name>
    <dbReference type="NCBI Taxonomy" id="230954"/>
    <lineage>
        <taxon>Bacteria</taxon>
        <taxon>Bacillati</taxon>
        <taxon>Bacillota</taxon>
        <taxon>Bacilli</taxon>
        <taxon>Bacillales</taxon>
        <taxon>Bacillaceae</taxon>
        <taxon>Bacillus</taxon>
    </lineage>
</organism>
<name>A0A1Y3PAD4_9BACI</name>
<dbReference type="InterPro" id="IPR029058">
    <property type="entry name" value="AB_hydrolase_fold"/>
</dbReference>
<comment type="caution">
    <text evidence="1">The sequence shown here is derived from an EMBL/GenBank/DDBJ whole genome shotgun (WGS) entry which is preliminary data.</text>
</comment>
<dbReference type="EMBL" id="LZRT01000134">
    <property type="protein sequence ID" value="OUM84302.1"/>
    <property type="molecule type" value="Genomic_DNA"/>
</dbReference>
<proteinExistence type="predicted"/>
<sequence length="245" mass="28100">MTEPVYQRRIDKHQVESIHLQERRAIKVYVPPDYTDRRAYPVLYLQDGEDYFRFGRIATTANRLIRERRIQPLLIAGIPVERARRLAEYSPAGARFRQYQLFLLNEIIPYMDRVYATIPAARGRVIGGSSLGATQALMTAIQSPHTFRAVLSQSGAFHPEMHAWLRQNGRNAPLDVYQTVGIHEAPAETPGGRLNILEWNRQVAQILRECGIKVCFQVKEGGHDWGFWQKDLPDALAYLFPMAEV</sequence>
<accession>A0A1Y3PAD4</accession>
<reference evidence="2" key="1">
    <citation type="submission" date="2016-06" db="EMBL/GenBank/DDBJ databases">
        <authorList>
            <person name="Nascimento L."/>
            <person name="Pereira R.V."/>
            <person name="Martins L.F."/>
            <person name="Quaggio R.B."/>
            <person name="Silva A.M."/>
            <person name="Setubal J.C."/>
        </authorList>
    </citation>
    <scope>NUCLEOTIDE SEQUENCE [LARGE SCALE GENOMIC DNA]</scope>
</reference>